<feature type="compositionally biased region" description="Polar residues" evidence="1">
    <location>
        <begin position="124"/>
        <end position="134"/>
    </location>
</feature>
<proteinExistence type="predicted"/>
<protein>
    <submittedName>
        <fullName evidence="2">Uncharacterized protein</fullName>
    </submittedName>
</protein>
<comment type="caution">
    <text evidence="2">The sequence shown here is derived from an EMBL/GenBank/DDBJ whole genome shotgun (WGS) entry which is preliminary data.</text>
</comment>
<dbReference type="Proteomes" id="UP000699462">
    <property type="component" value="Unassembled WGS sequence"/>
</dbReference>
<feature type="region of interest" description="Disordered" evidence="1">
    <location>
        <begin position="114"/>
        <end position="154"/>
    </location>
</feature>
<evidence type="ECO:0000313" key="2">
    <source>
        <dbReference type="EMBL" id="KAF8562734.1"/>
    </source>
</evidence>
<dbReference type="GO" id="GO:0036064">
    <property type="term" value="C:ciliary basal body"/>
    <property type="evidence" value="ECO:0007669"/>
    <property type="project" value="TreeGrafter"/>
</dbReference>
<sequence length="336" mass="37523">MKTCKKGNTYSPFLPTKVTSQILVKQQLNAHYQKVQNAKATIDNKTPYSYITNPTTTGYQKNHKPHPRASSSLDYHSVCGVNFPAVNNYSDDQTVDQIVRTFLNDKATSDKKLLPEANFLKTPSRPNSPTATQDKTSKISENEHSKSLASSRRFHANFTTGDVLQMHRNKFTPEKPFSPRLIRSNATSKLRSLRCYNPPIRMTISNSSKISQNGDPNVRPASTTEVIQDPHNGKKIQRKIMKQDVCRPVSSQPCRTSLGRRLAGDDVNGKHRQTSGVCFVPSPRPIQLSTEIDKQTQLPANASAQTSSELTKVGEWLKSLNPKDDEIPVAVVSWHV</sequence>
<keyword evidence="3" id="KW-1185">Reference proteome</keyword>
<name>A0A8T0D6X4_9TREM</name>
<dbReference type="EMBL" id="JTDF01017532">
    <property type="protein sequence ID" value="KAF8562734.1"/>
    <property type="molecule type" value="Genomic_DNA"/>
</dbReference>
<evidence type="ECO:0000313" key="3">
    <source>
        <dbReference type="Proteomes" id="UP000699462"/>
    </source>
</evidence>
<dbReference type="PANTHER" id="PTHR14917">
    <property type="entry name" value="SPERMATOGENESIS-ASSOCIATED PROTEIN 7"/>
    <property type="match status" value="1"/>
</dbReference>
<reference evidence="2 3" key="1">
    <citation type="submission" date="2019-07" db="EMBL/GenBank/DDBJ databases">
        <title>Annotation for the trematode Paragonimus westermani.</title>
        <authorList>
            <person name="Choi Y.-J."/>
        </authorList>
    </citation>
    <scope>NUCLEOTIDE SEQUENCE [LARGE SCALE GENOMIC DNA]</scope>
    <source>
        <strain evidence="2">180907_Pwestermani</strain>
    </source>
</reference>
<gene>
    <name evidence="2" type="ORF">P879_09280</name>
</gene>
<accession>A0A8T0D6X4</accession>
<dbReference type="InterPro" id="IPR029357">
    <property type="entry name" value="SPATA7"/>
</dbReference>
<dbReference type="GO" id="GO:0005930">
    <property type="term" value="C:axoneme"/>
    <property type="evidence" value="ECO:0007669"/>
    <property type="project" value="TreeGrafter"/>
</dbReference>
<dbReference type="GO" id="GO:0000226">
    <property type="term" value="P:microtubule cytoskeleton organization"/>
    <property type="evidence" value="ECO:0007669"/>
    <property type="project" value="TreeGrafter"/>
</dbReference>
<feature type="compositionally biased region" description="Basic and acidic residues" evidence="1">
    <location>
        <begin position="135"/>
        <end position="146"/>
    </location>
</feature>
<dbReference type="Pfam" id="PF15244">
    <property type="entry name" value="HSD3"/>
    <property type="match status" value="1"/>
</dbReference>
<dbReference type="AlphaFoldDB" id="A0A8T0D6X4"/>
<dbReference type="PANTHER" id="PTHR14917:SF4">
    <property type="entry name" value="SPERMATOGENESIS-ASSOCIATED 7"/>
    <property type="match status" value="1"/>
</dbReference>
<organism evidence="2 3">
    <name type="scientific">Paragonimus westermani</name>
    <dbReference type="NCBI Taxonomy" id="34504"/>
    <lineage>
        <taxon>Eukaryota</taxon>
        <taxon>Metazoa</taxon>
        <taxon>Spiralia</taxon>
        <taxon>Lophotrochozoa</taxon>
        <taxon>Platyhelminthes</taxon>
        <taxon>Trematoda</taxon>
        <taxon>Digenea</taxon>
        <taxon>Plagiorchiida</taxon>
        <taxon>Troglotremata</taxon>
        <taxon>Troglotrematidae</taxon>
        <taxon>Paragonimus</taxon>
    </lineage>
</organism>
<evidence type="ECO:0000256" key="1">
    <source>
        <dbReference type="SAM" id="MobiDB-lite"/>
    </source>
</evidence>
<feature type="region of interest" description="Disordered" evidence="1">
    <location>
        <begin position="204"/>
        <end position="224"/>
    </location>
</feature>
<dbReference type="OrthoDB" id="6263678at2759"/>
<feature type="region of interest" description="Disordered" evidence="1">
    <location>
        <begin position="250"/>
        <end position="276"/>
    </location>
</feature>